<dbReference type="Proteomes" id="UP000228948">
    <property type="component" value="Chromosome"/>
</dbReference>
<dbReference type="AlphaFoldDB" id="A0A2K8KBF0"/>
<protein>
    <submittedName>
        <fullName evidence="1">Uncharacterized protein</fullName>
    </submittedName>
</protein>
<dbReference type="EMBL" id="CP024899">
    <property type="protein sequence ID" value="ATX65233.1"/>
    <property type="molecule type" value="Genomic_DNA"/>
</dbReference>
<evidence type="ECO:0000313" key="2">
    <source>
        <dbReference type="Proteomes" id="UP000228948"/>
    </source>
</evidence>
<name>A0A2K8KBF0_9RHOB</name>
<sequence>MISSGLVGFRGLHAVAVLGLVLLVSACREDDAETGADSTVGGRAQDLFQQLGAGEARIEIAGIVETTGTRDTLVDDPRYISASADIFRPSTSNNRRGSNADGPYELVLYGDAVHSGHAPETPVRASLTLILPKGAEPGVYTVDGRRADDDEIIARLAGDGNAWNYNDGFSGQLQITEINDMLSASFEILLSQDEDHINILGAVNALPLSPQAEVRYELATADETRQEFATPSGRLVGSEGDYQLMLGRELYLRLPAGFEAGRYRLVQRAAAPDEAGMRLINYDYDSLQGEITLERTGNLLSGSFDFSTDGETSAEVRGEFDGVILQE</sequence>
<evidence type="ECO:0000313" key="1">
    <source>
        <dbReference type="EMBL" id="ATX65233.1"/>
    </source>
</evidence>
<dbReference type="KEGG" id="rbg:BG454_04830"/>
<organism evidence="1 2">
    <name type="scientific">Roseinatronobacter bogoriensis subsp. barguzinensis</name>
    <dbReference type="NCBI Taxonomy" id="441209"/>
    <lineage>
        <taxon>Bacteria</taxon>
        <taxon>Pseudomonadati</taxon>
        <taxon>Pseudomonadota</taxon>
        <taxon>Alphaproteobacteria</taxon>
        <taxon>Rhodobacterales</taxon>
        <taxon>Paracoccaceae</taxon>
        <taxon>Roseinatronobacter</taxon>
    </lineage>
</organism>
<keyword evidence="2" id="KW-1185">Reference proteome</keyword>
<accession>A0A2K8KBF0</accession>
<dbReference type="RefSeq" id="WP_100319095.1">
    <property type="nucleotide sequence ID" value="NZ_CP024899.1"/>
</dbReference>
<proteinExistence type="predicted"/>
<reference evidence="1 2" key="1">
    <citation type="submission" date="2017-11" db="EMBL/GenBank/DDBJ databases">
        <title>Revised Sequence and Annotation of the Rhodobaca barguzinensis strain alga05 Genome.</title>
        <authorList>
            <person name="Kopejtka K."/>
            <person name="Tomasch J.M."/>
            <person name="Bunk B."/>
            <person name="Koblizek M."/>
        </authorList>
    </citation>
    <scope>NUCLEOTIDE SEQUENCE [LARGE SCALE GENOMIC DNA]</scope>
    <source>
        <strain evidence="2">alga05</strain>
    </source>
</reference>
<gene>
    <name evidence="1" type="ORF">BG454_04830</name>
</gene>